<gene>
    <name evidence="2" type="ORF">CRG98_044943</name>
</gene>
<feature type="compositionally biased region" description="Polar residues" evidence="1">
    <location>
        <begin position="59"/>
        <end position="71"/>
    </location>
</feature>
<comment type="caution">
    <text evidence="2">The sequence shown here is derived from an EMBL/GenBank/DDBJ whole genome shotgun (WGS) entry which is preliminary data.</text>
</comment>
<protein>
    <submittedName>
        <fullName evidence="2">Uncharacterized protein</fullName>
    </submittedName>
</protein>
<accession>A0A2I0HTR8</accession>
<organism evidence="2 3">
    <name type="scientific">Punica granatum</name>
    <name type="common">Pomegranate</name>
    <dbReference type="NCBI Taxonomy" id="22663"/>
    <lineage>
        <taxon>Eukaryota</taxon>
        <taxon>Viridiplantae</taxon>
        <taxon>Streptophyta</taxon>
        <taxon>Embryophyta</taxon>
        <taxon>Tracheophyta</taxon>
        <taxon>Spermatophyta</taxon>
        <taxon>Magnoliopsida</taxon>
        <taxon>eudicotyledons</taxon>
        <taxon>Gunneridae</taxon>
        <taxon>Pentapetalae</taxon>
        <taxon>rosids</taxon>
        <taxon>malvids</taxon>
        <taxon>Myrtales</taxon>
        <taxon>Lythraceae</taxon>
        <taxon>Punica</taxon>
    </lineage>
</organism>
<feature type="region of interest" description="Disordered" evidence="1">
    <location>
        <begin position="39"/>
        <end position="84"/>
    </location>
</feature>
<proteinExistence type="predicted"/>
<name>A0A2I0HTR8_PUNGR</name>
<sequence length="84" mass="9203">SYRVDPYSPAKITENRARLEIRTRLAPVGSDVATEAADGILRQELSGRPVQPCKDHGKQSTSGNSDPSGTSRVGRRYGGSRWKF</sequence>
<keyword evidence="3" id="KW-1185">Reference proteome</keyword>
<reference evidence="2 3" key="1">
    <citation type="submission" date="2017-11" db="EMBL/GenBank/DDBJ databases">
        <title>De-novo sequencing of pomegranate (Punica granatum L.) genome.</title>
        <authorList>
            <person name="Akparov Z."/>
            <person name="Amiraslanov A."/>
            <person name="Hajiyeva S."/>
            <person name="Abbasov M."/>
            <person name="Kaur K."/>
            <person name="Hamwieh A."/>
            <person name="Solovyev V."/>
            <person name="Salamov A."/>
            <person name="Braich B."/>
            <person name="Kosarev P."/>
            <person name="Mahmoud A."/>
            <person name="Hajiyev E."/>
            <person name="Babayeva S."/>
            <person name="Izzatullayeva V."/>
            <person name="Mammadov A."/>
            <person name="Mammadov A."/>
            <person name="Sharifova S."/>
            <person name="Ojaghi J."/>
            <person name="Eynullazada K."/>
            <person name="Bayramov B."/>
            <person name="Abdulazimova A."/>
            <person name="Shahmuradov I."/>
        </authorList>
    </citation>
    <scope>NUCLEOTIDE SEQUENCE [LARGE SCALE GENOMIC DNA]</scope>
    <source>
        <strain evidence="3">cv. AG2017</strain>
        <tissue evidence="2">Leaf</tissue>
    </source>
</reference>
<evidence type="ECO:0000256" key="1">
    <source>
        <dbReference type="SAM" id="MobiDB-lite"/>
    </source>
</evidence>
<evidence type="ECO:0000313" key="2">
    <source>
        <dbReference type="EMBL" id="PKI34666.1"/>
    </source>
</evidence>
<evidence type="ECO:0000313" key="3">
    <source>
        <dbReference type="Proteomes" id="UP000233551"/>
    </source>
</evidence>
<feature type="non-terminal residue" evidence="2">
    <location>
        <position position="1"/>
    </location>
</feature>
<dbReference type="AlphaFoldDB" id="A0A2I0HTR8"/>
<dbReference type="Proteomes" id="UP000233551">
    <property type="component" value="Unassembled WGS sequence"/>
</dbReference>
<dbReference type="EMBL" id="PGOL01005767">
    <property type="protein sequence ID" value="PKI34666.1"/>
    <property type="molecule type" value="Genomic_DNA"/>
</dbReference>